<evidence type="ECO:0000256" key="5">
    <source>
        <dbReference type="RuleBase" id="RU363032"/>
    </source>
</evidence>
<name>A0ABN8E6Y3_9VIBR</name>
<dbReference type="RefSeq" id="WP_237362293.1">
    <property type="nucleotide sequence ID" value="NZ_CAKLDM010000002.1"/>
</dbReference>
<keyword evidence="3 5" id="KW-1133">Transmembrane helix</keyword>
<dbReference type="PANTHER" id="PTHR42744">
    <property type="entry name" value="BINDING-PROTEIN-DEPENDENT TRANSPORT SYSTEMS INNER MEMBRANE COMPONENT"/>
    <property type="match status" value="1"/>
</dbReference>
<sequence>MRTLYSQPSNRLLPSQWDLFALLLIFTSLIALCWAGANLAGPFNIGDQIAISLSPWALPEYALETVLRMFIALALSFVFSFIVGVIAAKSERAGKIIIPIIDILQSVPILGYLSILIIFFVSLFPGSLLGPQFAAIFAVFTSQVWNMTLSFYQSLRTVPKELREAADMYQLSGWQKFWKMEVPFAMPGLLWNAMMSMSGGWFFVVASEAISVGNKEVMLPGIGSYIQQAINTSDVPAMIYAILAMLAVILMYDQLLFRPLVTWSEKFVVSDMPSEGSSSWFLSLLKRAHWMQAFSNVCVNQANAFVNISYFKQKEYKKPSHRMADIEYSKLNKSLWYGLLAVMGVVFAYFTWSFIYNGKGIGLQETMHVLLLGFYTALRVFSLILLCSCIWLPVGIWIGLRPRLAQKIQPIAQILAAFPANLFFPIFIIAIIHFNLNVEIWSAPLMVLGTQWYILFNVIAGASAIPQELKFAAQNMQISGYAKWFKYLIPAVFPFYVTGAIAAAGGSWNASIVAEVMVWGNTKLVATGLGAYIAENTSTGNLPKIALGVLVMCIWVTLFNRVFWRRLYRYAETRFRY</sequence>
<keyword evidence="8" id="KW-1185">Reference proteome</keyword>
<evidence type="ECO:0000256" key="1">
    <source>
        <dbReference type="ARBA" id="ARBA00004651"/>
    </source>
</evidence>
<comment type="caution">
    <text evidence="7">The sequence shown here is derived from an EMBL/GenBank/DDBJ whole genome shotgun (WGS) entry which is preliminary data.</text>
</comment>
<feature type="transmembrane region" description="Helical" evidence="5">
    <location>
        <begin position="189"/>
        <end position="210"/>
    </location>
</feature>
<keyword evidence="2 5" id="KW-0812">Transmembrane</keyword>
<feature type="transmembrane region" description="Helical" evidence="5">
    <location>
        <begin position="335"/>
        <end position="356"/>
    </location>
</feature>
<feature type="transmembrane region" description="Helical" evidence="5">
    <location>
        <begin position="545"/>
        <end position="564"/>
    </location>
</feature>
<feature type="transmembrane region" description="Helical" evidence="5">
    <location>
        <begin position="109"/>
        <end position="127"/>
    </location>
</feature>
<comment type="similarity">
    <text evidence="5">Belongs to the binding-protein-dependent transport system permease family.</text>
</comment>
<accession>A0ABN8E6Y3</accession>
<evidence type="ECO:0000256" key="2">
    <source>
        <dbReference type="ARBA" id="ARBA00022692"/>
    </source>
</evidence>
<keyword evidence="4 5" id="KW-0472">Membrane</keyword>
<comment type="subcellular location">
    <subcellularLocation>
        <location evidence="1 5">Cell membrane</location>
        <topology evidence="1 5">Multi-pass membrane protein</topology>
    </subcellularLocation>
</comment>
<evidence type="ECO:0000313" key="7">
    <source>
        <dbReference type="EMBL" id="CAH0540310.1"/>
    </source>
</evidence>
<evidence type="ECO:0000256" key="4">
    <source>
        <dbReference type="ARBA" id="ARBA00023136"/>
    </source>
</evidence>
<keyword evidence="5" id="KW-0813">Transport</keyword>
<dbReference type="Pfam" id="PF00528">
    <property type="entry name" value="BPD_transp_1"/>
    <property type="match status" value="2"/>
</dbReference>
<feature type="domain" description="ABC transmembrane type-1" evidence="6">
    <location>
        <begin position="377"/>
        <end position="563"/>
    </location>
</feature>
<feature type="transmembrane region" description="Helical" evidence="5">
    <location>
        <begin position="487"/>
        <end position="508"/>
    </location>
</feature>
<dbReference type="Gene3D" id="1.10.3720.10">
    <property type="entry name" value="MetI-like"/>
    <property type="match status" value="2"/>
</dbReference>
<gene>
    <name evidence="7" type="ORF">VMF7928_02755</name>
</gene>
<organism evidence="7 8">
    <name type="scientific">Vibrio marisflavi CECT 7928</name>
    <dbReference type="NCBI Taxonomy" id="634439"/>
    <lineage>
        <taxon>Bacteria</taxon>
        <taxon>Pseudomonadati</taxon>
        <taxon>Pseudomonadota</taxon>
        <taxon>Gammaproteobacteria</taxon>
        <taxon>Vibrionales</taxon>
        <taxon>Vibrionaceae</taxon>
        <taxon>Vibrio</taxon>
    </lineage>
</organism>
<dbReference type="CDD" id="cd06261">
    <property type="entry name" value="TM_PBP2"/>
    <property type="match status" value="2"/>
</dbReference>
<evidence type="ECO:0000259" key="6">
    <source>
        <dbReference type="PROSITE" id="PS50928"/>
    </source>
</evidence>
<feature type="transmembrane region" description="Helical" evidence="5">
    <location>
        <begin position="133"/>
        <end position="152"/>
    </location>
</feature>
<protein>
    <recommendedName>
        <fullName evidence="6">ABC transmembrane type-1 domain-containing protein</fullName>
    </recommendedName>
</protein>
<feature type="transmembrane region" description="Helical" evidence="5">
    <location>
        <begin position="20"/>
        <end position="45"/>
    </location>
</feature>
<dbReference type="Proteomes" id="UP000838748">
    <property type="component" value="Unassembled WGS sequence"/>
</dbReference>
<dbReference type="EMBL" id="CAKLDM010000002">
    <property type="protein sequence ID" value="CAH0540310.1"/>
    <property type="molecule type" value="Genomic_DNA"/>
</dbReference>
<dbReference type="InterPro" id="IPR035906">
    <property type="entry name" value="MetI-like_sf"/>
</dbReference>
<dbReference type="InterPro" id="IPR000515">
    <property type="entry name" value="MetI-like"/>
</dbReference>
<feature type="transmembrane region" description="Helical" evidence="5">
    <location>
        <begin position="440"/>
        <end position="466"/>
    </location>
</feature>
<reference evidence="7" key="1">
    <citation type="submission" date="2021-11" db="EMBL/GenBank/DDBJ databases">
        <authorList>
            <person name="Rodrigo-Torres L."/>
            <person name="Arahal R. D."/>
            <person name="Lucena T."/>
        </authorList>
    </citation>
    <scope>NUCLEOTIDE SEQUENCE</scope>
    <source>
        <strain evidence="7">CECT 7928</strain>
    </source>
</reference>
<feature type="transmembrane region" description="Helical" evidence="5">
    <location>
        <begin position="412"/>
        <end position="434"/>
    </location>
</feature>
<feature type="transmembrane region" description="Helical" evidence="5">
    <location>
        <begin position="376"/>
        <end position="400"/>
    </location>
</feature>
<feature type="domain" description="ABC transmembrane type-1" evidence="6">
    <location>
        <begin position="62"/>
        <end position="261"/>
    </location>
</feature>
<feature type="transmembrane region" description="Helical" evidence="5">
    <location>
        <begin position="237"/>
        <end position="257"/>
    </location>
</feature>
<proteinExistence type="inferred from homology"/>
<evidence type="ECO:0000313" key="8">
    <source>
        <dbReference type="Proteomes" id="UP000838748"/>
    </source>
</evidence>
<evidence type="ECO:0000256" key="3">
    <source>
        <dbReference type="ARBA" id="ARBA00022989"/>
    </source>
</evidence>
<feature type="transmembrane region" description="Helical" evidence="5">
    <location>
        <begin position="65"/>
        <end position="88"/>
    </location>
</feature>
<dbReference type="PROSITE" id="PS50928">
    <property type="entry name" value="ABC_TM1"/>
    <property type="match status" value="2"/>
</dbReference>
<dbReference type="SUPFAM" id="SSF161098">
    <property type="entry name" value="MetI-like"/>
    <property type="match status" value="2"/>
</dbReference>
<dbReference type="PANTHER" id="PTHR42744:SF1">
    <property type="entry name" value="BINDING-PROTEIN-DEPENDENT TRANSPORT SYSTEMS INNER MEMBRANE COMPONENT"/>
    <property type="match status" value="1"/>
</dbReference>